<comment type="pathway">
    <text evidence="4">Lipid metabolism.</text>
</comment>
<evidence type="ECO:0000256" key="12">
    <source>
        <dbReference type="ARBA" id="ARBA00022695"/>
    </source>
</evidence>
<organism evidence="20 21">
    <name type="scientific">Aquibacillus rhizosphaerae</name>
    <dbReference type="NCBI Taxonomy" id="3051431"/>
    <lineage>
        <taxon>Bacteria</taxon>
        <taxon>Bacillati</taxon>
        <taxon>Bacillota</taxon>
        <taxon>Bacilli</taxon>
        <taxon>Bacillales</taxon>
        <taxon>Bacillaceae</taxon>
        <taxon>Aquibacillus</taxon>
    </lineage>
</organism>
<dbReference type="Proteomes" id="UP001235343">
    <property type="component" value="Unassembled WGS sequence"/>
</dbReference>
<feature type="transmembrane region" description="Helical" evidence="19">
    <location>
        <begin position="105"/>
        <end position="121"/>
    </location>
</feature>
<evidence type="ECO:0000256" key="19">
    <source>
        <dbReference type="SAM" id="Phobius"/>
    </source>
</evidence>
<dbReference type="PANTHER" id="PTHR46382:SF1">
    <property type="entry name" value="PHOSPHATIDATE CYTIDYLYLTRANSFERASE"/>
    <property type="match status" value="1"/>
</dbReference>
<evidence type="ECO:0000256" key="17">
    <source>
        <dbReference type="ARBA" id="ARBA00023264"/>
    </source>
</evidence>
<evidence type="ECO:0000256" key="6">
    <source>
        <dbReference type="ARBA" id="ARBA00012487"/>
    </source>
</evidence>
<feature type="transmembrane region" description="Helical" evidence="19">
    <location>
        <begin position="73"/>
        <end position="93"/>
    </location>
</feature>
<evidence type="ECO:0000256" key="11">
    <source>
        <dbReference type="ARBA" id="ARBA00022692"/>
    </source>
</evidence>
<evidence type="ECO:0000256" key="5">
    <source>
        <dbReference type="ARBA" id="ARBA00010185"/>
    </source>
</evidence>
<keyword evidence="9" id="KW-0444">Lipid biosynthesis</keyword>
<feature type="transmembrane region" description="Helical" evidence="19">
    <location>
        <begin position="172"/>
        <end position="191"/>
    </location>
</feature>
<keyword evidence="21" id="KW-1185">Reference proteome</keyword>
<evidence type="ECO:0000256" key="10">
    <source>
        <dbReference type="ARBA" id="ARBA00022679"/>
    </source>
</evidence>
<evidence type="ECO:0000256" key="4">
    <source>
        <dbReference type="ARBA" id="ARBA00005189"/>
    </source>
</evidence>
<sequence>MKIRIITAVIAILLFFPFVFYGDWPFKVIMYIIATIGVLELLRIRKTTRYPIPAFITLLLLWSLLYPNSDIFYMNKIEMALLSVLLLLSYTVLVKNKFTFDDAGFMVLSAIYVGLGFYYFMETRLEAENGLIYIFYAIVVILATDTGAYFFGKAFGKRKLWPEISPNKTIEGAIGGIFLACIAAFVFLTFFPVEHSSFIVFIVTVLASAFGQVGDLVESAIKRHYHVKDSGKILPGHGGILDRFDSWLFVFPLLHFINFIS</sequence>
<dbReference type="RefSeq" id="WP_285931094.1">
    <property type="nucleotide sequence ID" value="NZ_JASTZU010000021.1"/>
</dbReference>
<evidence type="ECO:0000313" key="20">
    <source>
        <dbReference type="EMBL" id="MDL4840096.1"/>
    </source>
</evidence>
<dbReference type="EMBL" id="JASTZU010000021">
    <property type="protein sequence ID" value="MDL4840096.1"/>
    <property type="molecule type" value="Genomic_DNA"/>
</dbReference>
<evidence type="ECO:0000313" key="21">
    <source>
        <dbReference type="Proteomes" id="UP001235343"/>
    </source>
</evidence>
<dbReference type="PANTHER" id="PTHR46382">
    <property type="entry name" value="PHOSPHATIDATE CYTIDYLYLTRANSFERASE"/>
    <property type="match status" value="1"/>
</dbReference>
<evidence type="ECO:0000256" key="2">
    <source>
        <dbReference type="ARBA" id="ARBA00004651"/>
    </source>
</evidence>
<evidence type="ECO:0000256" key="13">
    <source>
        <dbReference type="ARBA" id="ARBA00022989"/>
    </source>
</evidence>
<evidence type="ECO:0000256" key="15">
    <source>
        <dbReference type="ARBA" id="ARBA00023136"/>
    </source>
</evidence>
<keyword evidence="11 18" id="KW-0812">Transmembrane</keyword>
<keyword evidence="15 19" id="KW-0472">Membrane</keyword>
<feature type="transmembrane region" description="Helical" evidence="19">
    <location>
        <begin position="133"/>
        <end position="151"/>
    </location>
</feature>
<feature type="transmembrane region" description="Helical" evidence="19">
    <location>
        <begin position="51"/>
        <end position="67"/>
    </location>
</feature>
<proteinExistence type="inferred from homology"/>
<evidence type="ECO:0000256" key="1">
    <source>
        <dbReference type="ARBA" id="ARBA00001698"/>
    </source>
</evidence>
<comment type="pathway">
    <text evidence="3 18">Phospholipid metabolism; CDP-diacylglycerol biosynthesis; CDP-diacylglycerol from sn-glycerol 3-phosphate: step 3/3.</text>
</comment>
<evidence type="ECO:0000256" key="3">
    <source>
        <dbReference type="ARBA" id="ARBA00005119"/>
    </source>
</evidence>
<protein>
    <recommendedName>
        <fullName evidence="7 18">Phosphatidate cytidylyltransferase</fullName>
        <ecNumber evidence="6 18">2.7.7.41</ecNumber>
    </recommendedName>
</protein>
<keyword evidence="14" id="KW-0443">Lipid metabolism</keyword>
<reference evidence="20 21" key="1">
    <citation type="submission" date="2023-06" db="EMBL/GenBank/DDBJ databases">
        <title>Aquibacillus rhizosphaerae LR5S19.</title>
        <authorList>
            <person name="Sun J.-Q."/>
        </authorList>
    </citation>
    <scope>NUCLEOTIDE SEQUENCE [LARGE SCALE GENOMIC DNA]</scope>
    <source>
        <strain evidence="20 21">LR5S19</strain>
    </source>
</reference>
<evidence type="ECO:0000256" key="14">
    <source>
        <dbReference type="ARBA" id="ARBA00023098"/>
    </source>
</evidence>
<comment type="catalytic activity">
    <reaction evidence="1 18">
        <text>a 1,2-diacyl-sn-glycero-3-phosphate + CTP + H(+) = a CDP-1,2-diacyl-sn-glycerol + diphosphate</text>
        <dbReference type="Rhea" id="RHEA:16229"/>
        <dbReference type="ChEBI" id="CHEBI:15378"/>
        <dbReference type="ChEBI" id="CHEBI:33019"/>
        <dbReference type="ChEBI" id="CHEBI:37563"/>
        <dbReference type="ChEBI" id="CHEBI:58332"/>
        <dbReference type="ChEBI" id="CHEBI:58608"/>
        <dbReference type="EC" id="2.7.7.41"/>
    </reaction>
</comment>
<keyword evidence="8" id="KW-1003">Cell membrane</keyword>
<dbReference type="GO" id="GO:0004605">
    <property type="term" value="F:phosphatidate cytidylyltransferase activity"/>
    <property type="evidence" value="ECO:0007669"/>
    <property type="project" value="UniProtKB-EC"/>
</dbReference>
<feature type="transmembrane region" description="Helical" evidence="19">
    <location>
        <begin position="5"/>
        <end position="22"/>
    </location>
</feature>
<name>A0ABT7L681_9BACI</name>
<gene>
    <name evidence="20" type="ORF">QQS35_06445</name>
</gene>
<keyword evidence="16" id="KW-0594">Phospholipid biosynthesis</keyword>
<dbReference type="PROSITE" id="PS01315">
    <property type="entry name" value="CDS"/>
    <property type="match status" value="1"/>
</dbReference>
<keyword evidence="10 18" id="KW-0808">Transferase</keyword>
<evidence type="ECO:0000256" key="9">
    <source>
        <dbReference type="ARBA" id="ARBA00022516"/>
    </source>
</evidence>
<evidence type="ECO:0000256" key="16">
    <source>
        <dbReference type="ARBA" id="ARBA00023209"/>
    </source>
</evidence>
<keyword evidence="17" id="KW-1208">Phospholipid metabolism</keyword>
<dbReference type="InterPro" id="IPR000374">
    <property type="entry name" value="PC_trans"/>
</dbReference>
<comment type="similarity">
    <text evidence="5 18">Belongs to the CDS family.</text>
</comment>
<comment type="caution">
    <text evidence="20">The sequence shown here is derived from an EMBL/GenBank/DDBJ whole genome shotgun (WGS) entry which is preliminary data.</text>
</comment>
<feature type="transmembrane region" description="Helical" evidence="19">
    <location>
        <begin position="28"/>
        <end position="44"/>
    </location>
</feature>
<evidence type="ECO:0000256" key="8">
    <source>
        <dbReference type="ARBA" id="ARBA00022475"/>
    </source>
</evidence>
<dbReference type="EC" id="2.7.7.41" evidence="6 18"/>
<dbReference type="Pfam" id="PF01148">
    <property type="entry name" value="CTP_transf_1"/>
    <property type="match status" value="1"/>
</dbReference>
<comment type="subcellular location">
    <subcellularLocation>
        <location evidence="2">Cell membrane</location>
        <topology evidence="2">Multi-pass membrane protein</topology>
    </subcellularLocation>
</comment>
<accession>A0ABT7L681</accession>
<keyword evidence="12 18" id="KW-0548">Nucleotidyltransferase</keyword>
<feature type="transmembrane region" description="Helical" evidence="19">
    <location>
        <begin position="197"/>
        <end position="217"/>
    </location>
</feature>
<evidence type="ECO:0000256" key="18">
    <source>
        <dbReference type="RuleBase" id="RU003938"/>
    </source>
</evidence>
<evidence type="ECO:0000256" key="7">
    <source>
        <dbReference type="ARBA" id="ARBA00019373"/>
    </source>
</evidence>
<keyword evidence="13 19" id="KW-1133">Transmembrane helix</keyword>